<evidence type="ECO:0000256" key="7">
    <source>
        <dbReference type="RuleBase" id="RU003345"/>
    </source>
</evidence>
<dbReference type="InterPro" id="IPR016161">
    <property type="entry name" value="Ald_DH/histidinol_DH"/>
</dbReference>
<sequence>MLSNSEKLAKLRQYFVSGAPRSYQFRRQQLEKLKQAIIKYEAEIYQALYSDLKKPPEDCWITENGFLLVEINTALKNLRSWMQPKPVKTNLLNFPSSSQIIREPLGVVLIIGAWNYPLQLLLVPLVGAIAAGNCAVLKPSEFASATEKLVIKIIQEIFPEEYVLIVSGDGGEVIPNMLDSFTFDHIFFTGSTRVGKIIYQLAAAKLIPVTLELGGKSPCVIEADANISVATRRIAVTKFSNSGQMCIAADYILVHQSQQKNFIRELANTIVNFFGEDARLSADYGRIINEKQFDRLIDFLQDGEIVFGGKTDRENLYIQPTLLTNVSLDAPIMQGEIFGPILPIIAFSTFEEALAIIAKNPNPLAFYLFTTKAKTEKKWLESVQFGGGCINNNSFHFTNPSLPFGGRGNSGIGSYHGRFSFENFSHQKAIMKTPLWFNPALKYPPFKGKLGLFKLLVR</sequence>
<dbReference type="AlphaFoldDB" id="A0A0A1VUL7"/>
<dbReference type="FunFam" id="3.40.309.10:FF:000003">
    <property type="entry name" value="Aldehyde dehydrogenase"/>
    <property type="match status" value="1"/>
</dbReference>
<name>A0A0A1VUL7_MICAE</name>
<dbReference type="Gene3D" id="3.40.605.10">
    <property type="entry name" value="Aldehyde Dehydrogenase, Chain A, domain 1"/>
    <property type="match status" value="1"/>
</dbReference>
<keyword evidence="2 4" id="KW-0560">Oxidoreductase</keyword>
<dbReference type="Gene3D" id="3.40.309.10">
    <property type="entry name" value="Aldehyde Dehydrogenase, Chain A, domain 2"/>
    <property type="match status" value="1"/>
</dbReference>
<evidence type="ECO:0000313" key="10">
    <source>
        <dbReference type="Proteomes" id="UP000030321"/>
    </source>
</evidence>
<proteinExistence type="inferred from homology"/>
<dbReference type="CDD" id="cd07136">
    <property type="entry name" value="ALDH_YwdH-P39616"/>
    <property type="match status" value="1"/>
</dbReference>
<dbReference type="PIRSF" id="PIRSF036492">
    <property type="entry name" value="ALDH"/>
    <property type="match status" value="1"/>
</dbReference>
<reference evidence="10" key="1">
    <citation type="journal article" date="2015" name="Genome">
        <title>Whole Genome Sequence of the Non-Microcystin-Producing Microcystis aeruginosa Strain NIES-44.</title>
        <authorList>
            <person name="Okano K."/>
            <person name="Miyata N."/>
            <person name="Ozaki Y."/>
        </authorList>
    </citation>
    <scope>NUCLEOTIDE SEQUENCE [LARGE SCALE GENOMIC DNA]</scope>
    <source>
        <strain evidence="10">NIES-44</strain>
    </source>
</reference>
<dbReference type="PROSITE" id="PS00687">
    <property type="entry name" value="ALDEHYDE_DEHYDR_GLU"/>
    <property type="match status" value="1"/>
</dbReference>
<evidence type="ECO:0000256" key="5">
    <source>
        <dbReference type="PIRSR" id="PIRSR036492-1"/>
    </source>
</evidence>
<keyword evidence="3" id="KW-0520">NAD</keyword>
<evidence type="ECO:0000256" key="6">
    <source>
        <dbReference type="PROSITE-ProRule" id="PRU10007"/>
    </source>
</evidence>
<feature type="domain" description="Aldehyde dehydrogenase" evidence="8">
    <location>
        <begin position="24"/>
        <end position="430"/>
    </location>
</feature>
<feature type="active site" evidence="5">
    <location>
        <position position="246"/>
    </location>
</feature>
<evidence type="ECO:0000313" key="9">
    <source>
        <dbReference type="EMBL" id="GAL93512.1"/>
    </source>
</evidence>
<dbReference type="FunFam" id="3.40.605.10:FF:000004">
    <property type="entry name" value="Aldehyde dehydrogenase"/>
    <property type="match status" value="1"/>
</dbReference>
<dbReference type="InterPro" id="IPR016162">
    <property type="entry name" value="Ald_DH_N"/>
</dbReference>
<dbReference type="PANTHER" id="PTHR43570">
    <property type="entry name" value="ALDEHYDE DEHYDROGENASE"/>
    <property type="match status" value="1"/>
</dbReference>
<comment type="caution">
    <text evidence="9">The sequence shown here is derived from an EMBL/GenBank/DDBJ whole genome shotgun (WGS) entry which is preliminary data.</text>
</comment>
<dbReference type="GO" id="GO:0004029">
    <property type="term" value="F:aldehyde dehydrogenase (NAD+) activity"/>
    <property type="evidence" value="ECO:0007669"/>
    <property type="project" value="TreeGrafter"/>
</dbReference>
<dbReference type="GO" id="GO:0006081">
    <property type="term" value="P:aldehyde metabolic process"/>
    <property type="evidence" value="ECO:0007669"/>
    <property type="project" value="InterPro"/>
</dbReference>
<dbReference type="InterPro" id="IPR029510">
    <property type="entry name" value="Ald_DH_CS_GLU"/>
</dbReference>
<evidence type="ECO:0000256" key="4">
    <source>
        <dbReference type="PIRNR" id="PIRNR036492"/>
    </source>
</evidence>
<dbReference type="InterPro" id="IPR015590">
    <property type="entry name" value="Aldehyde_DH_dom"/>
</dbReference>
<comment type="similarity">
    <text evidence="1 4 7">Belongs to the aldehyde dehydrogenase family.</text>
</comment>
<dbReference type="Proteomes" id="UP000030321">
    <property type="component" value="Unassembled WGS sequence"/>
</dbReference>
<evidence type="ECO:0000259" key="8">
    <source>
        <dbReference type="Pfam" id="PF00171"/>
    </source>
</evidence>
<organism evidence="9 10">
    <name type="scientific">Microcystis aeruginosa NIES-44</name>
    <dbReference type="NCBI Taxonomy" id="449439"/>
    <lineage>
        <taxon>Bacteria</taxon>
        <taxon>Bacillati</taxon>
        <taxon>Cyanobacteriota</taxon>
        <taxon>Cyanophyceae</taxon>
        <taxon>Oscillatoriophycideae</taxon>
        <taxon>Chroococcales</taxon>
        <taxon>Microcystaceae</taxon>
        <taxon>Microcystis</taxon>
    </lineage>
</organism>
<dbReference type="GO" id="GO:0005737">
    <property type="term" value="C:cytoplasm"/>
    <property type="evidence" value="ECO:0007669"/>
    <property type="project" value="TreeGrafter"/>
</dbReference>
<dbReference type="SUPFAM" id="SSF53720">
    <property type="entry name" value="ALDH-like"/>
    <property type="match status" value="1"/>
</dbReference>
<dbReference type="RefSeq" id="WP_045359301.1">
    <property type="nucleotide sequence ID" value="NZ_BBPA01000039.1"/>
</dbReference>
<dbReference type="InterPro" id="IPR012394">
    <property type="entry name" value="Aldehyde_DH_NAD(P)"/>
</dbReference>
<evidence type="ECO:0000256" key="1">
    <source>
        <dbReference type="ARBA" id="ARBA00009986"/>
    </source>
</evidence>
<dbReference type="PROSITE" id="PS00070">
    <property type="entry name" value="ALDEHYDE_DEHYDR_CYS"/>
    <property type="match status" value="1"/>
</dbReference>
<evidence type="ECO:0000256" key="3">
    <source>
        <dbReference type="ARBA" id="ARBA00023027"/>
    </source>
</evidence>
<dbReference type="InterPro" id="IPR016160">
    <property type="entry name" value="Ald_DH_CS_CYS"/>
</dbReference>
<protein>
    <recommendedName>
        <fullName evidence="4">Aldehyde dehydrogenase</fullName>
    </recommendedName>
</protein>
<dbReference type="Pfam" id="PF00171">
    <property type="entry name" value="Aldedh"/>
    <property type="match status" value="1"/>
</dbReference>
<evidence type="ECO:0000256" key="2">
    <source>
        <dbReference type="ARBA" id="ARBA00023002"/>
    </source>
</evidence>
<feature type="active site" evidence="5 6">
    <location>
        <position position="212"/>
    </location>
</feature>
<gene>
    <name evidence="9" type="ORF">N44_02199</name>
</gene>
<dbReference type="EMBL" id="BBPA01000039">
    <property type="protein sequence ID" value="GAL93512.1"/>
    <property type="molecule type" value="Genomic_DNA"/>
</dbReference>
<dbReference type="InterPro" id="IPR016163">
    <property type="entry name" value="Ald_DH_C"/>
</dbReference>
<dbReference type="PANTHER" id="PTHR43570:SF16">
    <property type="entry name" value="ALDEHYDE DEHYDROGENASE TYPE III, ISOFORM Q"/>
    <property type="match status" value="1"/>
</dbReference>
<accession>A0A0A1VUL7</accession>